<evidence type="ECO:0000313" key="3">
    <source>
        <dbReference type="Proteomes" id="UP000251960"/>
    </source>
</evidence>
<accession>A0A3L6FZH1</accession>
<feature type="region of interest" description="Disordered" evidence="1">
    <location>
        <begin position="141"/>
        <end position="162"/>
    </location>
</feature>
<sequence length="162" mass="16816">CCRGPSFRGRLPGATRSLSQRRTRPNSCRTRPWWRTSSPPSPPRGHSGSSAARRARSPSASSAGSSSCSRSSRRSARSHRPSVMTPTAASPSLVVHSTLLAGSSAAATTASRSSSAAALFLTRTAVRVVYVRSGHGQAAAAIRGQGDEEGSDHLTLNHPGLA</sequence>
<evidence type="ECO:0000313" key="2">
    <source>
        <dbReference type="EMBL" id="PWZ40325.1"/>
    </source>
</evidence>
<evidence type="ECO:0000256" key="1">
    <source>
        <dbReference type="SAM" id="MobiDB-lite"/>
    </source>
</evidence>
<organism evidence="2 3">
    <name type="scientific">Zea mays</name>
    <name type="common">Maize</name>
    <dbReference type="NCBI Taxonomy" id="4577"/>
    <lineage>
        <taxon>Eukaryota</taxon>
        <taxon>Viridiplantae</taxon>
        <taxon>Streptophyta</taxon>
        <taxon>Embryophyta</taxon>
        <taxon>Tracheophyta</taxon>
        <taxon>Spermatophyta</taxon>
        <taxon>Magnoliopsida</taxon>
        <taxon>Liliopsida</taxon>
        <taxon>Poales</taxon>
        <taxon>Poaceae</taxon>
        <taxon>PACMAD clade</taxon>
        <taxon>Panicoideae</taxon>
        <taxon>Andropogonodae</taxon>
        <taxon>Andropogoneae</taxon>
        <taxon>Tripsacinae</taxon>
        <taxon>Zea</taxon>
    </lineage>
</organism>
<dbReference type="Proteomes" id="UP000251960">
    <property type="component" value="Chromosome 2"/>
</dbReference>
<dbReference type="EMBL" id="NCVQ01000003">
    <property type="protein sequence ID" value="PWZ40325.1"/>
    <property type="molecule type" value="Genomic_DNA"/>
</dbReference>
<proteinExistence type="predicted"/>
<feature type="compositionally biased region" description="Low complexity" evidence="1">
    <location>
        <begin position="29"/>
        <end position="70"/>
    </location>
</feature>
<comment type="caution">
    <text evidence="2">The sequence shown here is derived from an EMBL/GenBank/DDBJ whole genome shotgun (WGS) entry which is preliminary data.</text>
</comment>
<name>A0A3L6FZH1_MAIZE</name>
<reference evidence="2 3" key="1">
    <citation type="journal article" date="2018" name="Nat. Genet.">
        <title>Extensive intraspecific gene order and gene structural variations between Mo17 and other maize genomes.</title>
        <authorList>
            <person name="Sun S."/>
            <person name="Zhou Y."/>
            <person name="Chen J."/>
            <person name="Shi J."/>
            <person name="Zhao H."/>
            <person name="Zhao H."/>
            <person name="Song W."/>
            <person name="Zhang M."/>
            <person name="Cui Y."/>
            <person name="Dong X."/>
            <person name="Liu H."/>
            <person name="Ma X."/>
            <person name="Jiao Y."/>
            <person name="Wang B."/>
            <person name="Wei X."/>
            <person name="Stein J.C."/>
            <person name="Glaubitz J.C."/>
            <person name="Lu F."/>
            <person name="Yu G."/>
            <person name="Liang C."/>
            <person name="Fengler K."/>
            <person name="Li B."/>
            <person name="Rafalski A."/>
            <person name="Schnable P.S."/>
            <person name="Ware D.H."/>
            <person name="Buckler E.S."/>
            <person name="Lai J."/>
        </authorList>
    </citation>
    <scope>NUCLEOTIDE SEQUENCE [LARGE SCALE GENOMIC DNA]</scope>
    <source>
        <strain evidence="3">cv. Missouri 17</strain>
        <tissue evidence="2">Seedling</tissue>
    </source>
</reference>
<dbReference type="AlphaFoldDB" id="A0A3L6FZH1"/>
<feature type="region of interest" description="Disordered" evidence="1">
    <location>
        <begin position="1"/>
        <end position="91"/>
    </location>
</feature>
<protein>
    <submittedName>
        <fullName evidence="2">Uncharacterized protein</fullName>
    </submittedName>
</protein>
<feature type="non-terminal residue" evidence="2">
    <location>
        <position position="1"/>
    </location>
</feature>
<gene>
    <name evidence="2" type="ORF">Zm00014a_041418</name>
</gene>
<feature type="compositionally biased region" description="Basic residues" evidence="1">
    <location>
        <begin position="71"/>
        <end position="80"/>
    </location>
</feature>